<dbReference type="Proteomes" id="UP000581769">
    <property type="component" value="Unassembled WGS sequence"/>
</dbReference>
<gene>
    <name evidence="6" type="ORF">BJY18_005132</name>
</gene>
<feature type="DNA-binding region" description="H-T-H motif" evidence="4">
    <location>
        <begin position="37"/>
        <end position="56"/>
    </location>
</feature>
<protein>
    <submittedName>
        <fullName evidence="6">AcrR family transcriptional regulator</fullName>
    </submittedName>
</protein>
<dbReference type="SUPFAM" id="SSF46689">
    <property type="entry name" value="Homeodomain-like"/>
    <property type="match status" value="1"/>
</dbReference>
<name>A0A840J2E0_9PSEU</name>
<dbReference type="PROSITE" id="PS50977">
    <property type="entry name" value="HTH_TETR_2"/>
    <property type="match status" value="1"/>
</dbReference>
<dbReference type="Pfam" id="PF17754">
    <property type="entry name" value="TetR_C_14"/>
    <property type="match status" value="1"/>
</dbReference>
<evidence type="ECO:0000313" key="6">
    <source>
        <dbReference type="EMBL" id="MBB4687647.1"/>
    </source>
</evidence>
<evidence type="ECO:0000256" key="3">
    <source>
        <dbReference type="ARBA" id="ARBA00023163"/>
    </source>
</evidence>
<proteinExistence type="predicted"/>
<dbReference type="PANTHER" id="PTHR30055:SF234">
    <property type="entry name" value="HTH-TYPE TRANSCRIPTIONAL REGULATOR BETI"/>
    <property type="match status" value="1"/>
</dbReference>
<reference evidence="6 7" key="1">
    <citation type="submission" date="2020-08" db="EMBL/GenBank/DDBJ databases">
        <title>Sequencing the genomes of 1000 actinobacteria strains.</title>
        <authorList>
            <person name="Klenk H.-P."/>
        </authorList>
    </citation>
    <scope>NUCLEOTIDE SEQUENCE [LARGE SCALE GENOMIC DNA]</scope>
    <source>
        <strain evidence="6 7">DSM 45859</strain>
    </source>
</reference>
<evidence type="ECO:0000256" key="4">
    <source>
        <dbReference type="PROSITE-ProRule" id="PRU00335"/>
    </source>
</evidence>
<comment type="caution">
    <text evidence="6">The sequence shown here is derived from an EMBL/GenBank/DDBJ whole genome shotgun (WGS) entry which is preliminary data.</text>
</comment>
<evidence type="ECO:0000259" key="5">
    <source>
        <dbReference type="PROSITE" id="PS50977"/>
    </source>
</evidence>
<dbReference type="Pfam" id="PF00440">
    <property type="entry name" value="TetR_N"/>
    <property type="match status" value="1"/>
</dbReference>
<keyword evidence="1" id="KW-0805">Transcription regulation</keyword>
<evidence type="ECO:0000256" key="1">
    <source>
        <dbReference type="ARBA" id="ARBA00023015"/>
    </source>
</evidence>
<dbReference type="Gene3D" id="1.10.357.10">
    <property type="entry name" value="Tetracycline Repressor, domain 2"/>
    <property type="match status" value="1"/>
</dbReference>
<dbReference type="GO" id="GO:0003700">
    <property type="term" value="F:DNA-binding transcription factor activity"/>
    <property type="evidence" value="ECO:0007669"/>
    <property type="project" value="TreeGrafter"/>
</dbReference>
<dbReference type="InterPro" id="IPR041347">
    <property type="entry name" value="MftR_C"/>
</dbReference>
<keyword evidence="2 4" id="KW-0238">DNA-binding</keyword>
<dbReference type="Gene3D" id="1.10.10.60">
    <property type="entry name" value="Homeodomain-like"/>
    <property type="match status" value="1"/>
</dbReference>
<dbReference type="PANTHER" id="PTHR30055">
    <property type="entry name" value="HTH-TYPE TRANSCRIPTIONAL REGULATOR RUTR"/>
    <property type="match status" value="1"/>
</dbReference>
<organism evidence="6 7">
    <name type="scientific">Amycolatopsis jiangsuensis</name>
    <dbReference type="NCBI Taxonomy" id="1181879"/>
    <lineage>
        <taxon>Bacteria</taxon>
        <taxon>Bacillati</taxon>
        <taxon>Actinomycetota</taxon>
        <taxon>Actinomycetes</taxon>
        <taxon>Pseudonocardiales</taxon>
        <taxon>Pseudonocardiaceae</taxon>
        <taxon>Amycolatopsis</taxon>
    </lineage>
</organism>
<keyword evidence="3" id="KW-0804">Transcription</keyword>
<accession>A0A840J2E0</accession>
<keyword evidence="7" id="KW-1185">Reference proteome</keyword>
<dbReference type="PRINTS" id="PR00455">
    <property type="entry name" value="HTHTETR"/>
</dbReference>
<evidence type="ECO:0000256" key="2">
    <source>
        <dbReference type="ARBA" id="ARBA00023125"/>
    </source>
</evidence>
<dbReference type="AlphaFoldDB" id="A0A840J2E0"/>
<feature type="domain" description="HTH tetR-type" evidence="5">
    <location>
        <begin position="14"/>
        <end position="74"/>
    </location>
</feature>
<dbReference type="EMBL" id="JACHMG010000001">
    <property type="protein sequence ID" value="MBB4687647.1"/>
    <property type="molecule type" value="Genomic_DNA"/>
</dbReference>
<dbReference type="RefSeq" id="WP_184782460.1">
    <property type="nucleotide sequence ID" value="NZ_JACHMG010000001.1"/>
</dbReference>
<dbReference type="GO" id="GO:0000976">
    <property type="term" value="F:transcription cis-regulatory region binding"/>
    <property type="evidence" value="ECO:0007669"/>
    <property type="project" value="TreeGrafter"/>
</dbReference>
<dbReference type="InterPro" id="IPR001647">
    <property type="entry name" value="HTH_TetR"/>
</dbReference>
<dbReference type="InterPro" id="IPR050109">
    <property type="entry name" value="HTH-type_TetR-like_transc_reg"/>
</dbReference>
<dbReference type="InterPro" id="IPR009057">
    <property type="entry name" value="Homeodomain-like_sf"/>
</dbReference>
<sequence>MSGGTVNLRERQRLLTRRTVQQHALRLFGEQGFDETTVNEVARAAGVSPMTVYRHFPTKEDLVLGDEYDPLIAQRIAERPAGEPLMRRIGATLVEQISELQNDGGNEGESPAELLLARLRLVLATPALRARRWDSQYATQQAIVEALRADPPDPELEFRVRVAAGACLSAASAAVLRWAEEDGRPDLSRLLTQALAIVSEGQC</sequence>
<evidence type="ECO:0000313" key="7">
    <source>
        <dbReference type="Proteomes" id="UP000581769"/>
    </source>
</evidence>